<dbReference type="GO" id="GO:0003887">
    <property type="term" value="F:DNA-directed DNA polymerase activity"/>
    <property type="evidence" value="ECO:0007669"/>
    <property type="project" value="InterPro"/>
</dbReference>
<dbReference type="EMBL" id="MH899585">
    <property type="protein sequence ID" value="AYP69303.1"/>
    <property type="molecule type" value="Genomic_DNA"/>
</dbReference>
<dbReference type="Gene3D" id="1.10.150.20">
    <property type="entry name" value="5' to 3' exonuclease, C-terminal subdomain"/>
    <property type="match status" value="1"/>
</dbReference>
<dbReference type="InterPro" id="IPR012337">
    <property type="entry name" value="RNaseH-like_sf"/>
</dbReference>
<reference evidence="5" key="1">
    <citation type="submission" date="2018-09" db="EMBL/GenBank/DDBJ databases">
        <title>Complete genome of Klebsiella pneumoniae phage Pylas.</title>
        <authorList>
            <person name="Powell J.E."/>
            <person name="Lessor L."/>
            <person name="O'Leary C.J."/>
            <person name="Liu M."/>
        </authorList>
    </citation>
    <scope>NUCLEOTIDE SEQUENCE [LARGE SCALE GENOMIC DNA]</scope>
</reference>
<dbReference type="Gene3D" id="1.20.1060.10">
    <property type="entry name" value="Taq DNA Polymerase, Chain T, domain 4"/>
    <property type="match status" value="1"/>
</dbReference>
<proteinExistence type="predicted"/>
<organism evidence="4 5">
    <name type="scientific">Klebsiella phage Pylas</name>
    <dbReference type="NCBI Taxonomy" id="2419682"/>
    <lineage>
        <taxon>Viruses</taxon>
        <taxon>Duplodnaviria</taxon>
        <taxon>Heunggongvirae</taxon>
        <taxon>Uroviricota</taxon>
        <taxon>Caudoviricetes</taxon>
        <taxon>Schitoviridae</taxon>
        <taxon>Humphriesvirinae</taxon>
        <taxon>Pylasvirus</taxon>
        <taxon>Pylasvirus pylas</taxon>
    </lineage>
</organism>
<keyword evidence="2" id="KW-1194">Viral DNA replication</keyword>
<sequence>MRHLIFEPASRYPIAILIKPQQLRKKELREHYIDPTGLKPSQFIAFDLEYNGKKAPVKLQKDYLAQLLPELCNLRTEYVLCCDAAYFKTLTKQTKAEPYYGYSLPCALKGFEHLNIILCPNYGGLFYDPNIQGKIDLGLQALVGKVQKSYQELGQGIIHSAYYPETVEDIESWLDSLHQYPILASDIEAFSLKFYTAGVGTIGFAWDQHNGGAFAVDYTNEPEKANRIRLALKKFFETYKGKLIWHNAGYDLTVLIHQLWMKGLLDQKGLLKGLHTMCRDFHDTKIVTYLATNSCAGNELGLKAQSHEFAGNYAQEDIADITKIPIKELLEYNLVDCLSTWYVADKHADTMVLDDQWNIYNELMLPSLKNIIQMQLTGMPIDMAEVKKVKADMEKERDGYLRAIKAFSVVDVLVHRLRVNHVETRNAGLKTKQITLSDDETLAIEFNPNSNPQMQELLYSIMGLPVIDLTESKQPATGADTLDKLINHTTNERHKKILECLIKYSKVEKILSAFIPAFEEAPLAEDGMHYLFGSYNLGGTVSGRLSSSKPNMQQIPSSKSPYAKPIKRCFKAAKGKLLIGLDFASLEDRISALTTKDPNKLKVYTPGYDGHSLRAFAYFGEHMPDIVDTVLSINSIADVYPDFRQDSKAPTFALTYQGTYHTLMANCGFSEEKAKTVEQRYHELYWVSDEWVNDKLAQASRDGYITGAFGLRIRTPLIKKVVWGTSKTPYEAKAEGRTAGNALGQSWCLLNNRAANEFMERVWNSPYAELIKPCAQIHDAQYYLVPDDIEIVKWVNDNLVECVQWQDHPDIYHDEVKLGGELSVFYPSWANDISLKNGASMEDILNTCEVGLDKYLHPEKYKK</sequence>
<dbReference type="SMART" id="SM00482">
    <property type="entry name" value="POLAc"/>
    <property type="match status" value="1"/>
</dbReference>
<dbReference type="InterPro" id="IPR036397">
    <property type="entry name" value="RNaseH_sf"/>
</dbReference>
<dbReference type="GO" id="GO:0039693">
    <property type="term" value="P:viral DNA genome replication"/>
    <property type="evidence" value="ECO:0007669"/>
    <property type="project" value="UniProtKB-KW"/>
</dbReference>
<dbReference type="PRINTS" id="PR00868">
    <property type="entry name" value="DNAPOLI"/>
</dbReference>
<feature type="domain" description="DNA-directed DNA polymerase family A palm" evidence="3">
    <location>
        <begin position="563"/>
        <end position="789"/>
    </location>
</feature>
<dbReference type="InterPro" id="IPR002298">
    <property type="entry name" value="DNA_polymerase_A"/>
</dbReference>
<accession>A0A3G3BYD9</accession>
<dbReference type="PANTHER" id="PTHR10133">
    <property type="entry name" value="DNA POLYMERASE I"/>
    <property type="match status" value="1"/>
</dbReference>
<dbReference type="SUPFAM" id="SSF56672">
    <property type="entry name" value="DNA/RNA polymerases"/>
    <property type="match status" value="1"/>
</dbReference>
<dbReference type="GO" id="GO:0006261">
    <property type="term" value="P:DNA-templated DNA replication"/>
    <property type="evidence" value="ECO:0007669"/>
    <property type="project" value="InterPro"/>
</dbReference>
<dbReference type="PANTHER" id="PTHR10133:SF27">
    <property type="entry name" value="DNA POLYMERASE NU"/>
    <property type="match status" value="1"/>
</dbReference>
<dbReference type="Pfam" id="PF00476">
    <property type="entry name" value="DNA_pol_A"/>
    <property type="match status" value="1"/>
</dbReference>
<dbReference type="InterPro" id="IPR043502">
    <property type="entry name" value="DNA/RNA_pol_sf"/>
</dbReference>
<dbReference type="Proteomes" id="UP000278488">
    <property type="component" value="Segment"/>
</dbReference>
<evidence type="ECO:0000313" key="4">
    <source>
        <dbReference type="EMBL" id="AYP69303.1"/>
    </source>
</evidence>
<evidence type="ECO:0000259" key="3">
    <source>
        <dbReference type="SMART" id="SM00482"/>
    </source>
</evidence>
<dbReference type="InterPro" id="IPR001098">
    <property type="entry name" value="DNA-dir_DNA_pol_A_palm_dom"/>
</dbReference>
<dbReference type="SUPFAM" id="SSF53098">
    <property type="entry name" value="Ribonuclease H-like"/>
    <property type="match status" value="1"/>
</dbReference>
<keyword evidence="5" id="KW-1185">Reference proteome</keyword>
<dbReference type="GO" id="GO:0003677">
    <property type="term" value="F:DNA binding"/>
    <property type="evidence" value="ECO:0007669"/>
    <property type="project" value="InterPro"/>
</dbReference>
<protein>
    <submittedName>
        <fullName evidence="4">DNA poly A subunit</fullName>
    </submittedName>
</protein>
<dbReference type="Gene3D" id="3.30.70.370">
    <property type="match status" value="1"/>
</dbReference>
<keyword evidence="1" id="KW-0235">DNA replication</keyword>
<evidence type="ECO:0000256" key="2">
    <source>
        <dbReference type="ARBA" id="ARBA00023109"/>
    </source>
</evidence>
<dbReference type="GO" id="GO:0006302">
    <property type="term" value="P:double-strand break repair"/>
    <property type="evidence" value="ECO:0007669"/>
    <property type="project" value="TreeGrafter"/>
</dbReference>
<evidence type="ECO:0000256" key="1">
    <source>
        <dbReference type="ARBA" id="ARBA00022705"/>
    </source>
</evidence>
<name>A0A3G3BYD9_9CAUD</name>
<dbReference type="Gene3D" id="3.30.420.10">
    <property type="entry name" value="Ribonuclease H-like superfamily/Ribonuclease H"/>
    <property type="match status" value="1"/>
</dbReference>
<evidence type="ECO:0000313" key="5">
    <source>
        <dbReference type="Proteomes" id="UP000278488"/>
    </source>
</evidence>
<gene>
    <name evidence="4" type="ORF">Pylas_049</name>
</gene>